<sequence length="67" mass="8049">QIKSFIYPDIFRFFAFIKFLVIDFLKGVRCFRVPFRGLYRIESKLFFCHLSKIKTNCRSNSKGNDCQ</sequence>
<evidence type="ECO:0000313" key="2">
    <source>
        <dbReference type="Proteomes" id="UP001233999"/>
    </source>
</evidence>
<dbReference type="Proteomes" id="UP001233999">
    <property type="component" value="Unassembled WGS sequence"/>
</dbReference>
<feature type="non-terminal residue" evidence="1">
    <location>
        <position position="1"/>
    </location>
</feature>
<organism evidence="1 2">
    <name type="scientific">Diploptera punctata</name>
    <name type="common">Pacific beetle cockroach</name>
    <dbReference type="NCBI Taxonomy" id="6984"/>
    <lineage>
        <taxon>Eukaryota</taxon>
        <taxon>Metazoa</taxon>
        <taxon>Ecdysozoa</taxon>
        <taxon>Arthropoda</taxon>
        <taxon>Hexapoda</taxon>
        <taxon>Insecta</taxon>
        <taxon>Pterygota</taxon>
        <taxon>Neoptera</taxon>
        <taxon>Polyneoptera</taxon>
        <taxon>Dictyoptera</taxon>
        <taxon>Blattodea</taxon>
        <taxon>Blaberoidea</taxon>
        <taxon>Blaberidae</taxon>
        <taxon>Diplopterinae</taxon>
        <taxon>Diploptera</taxon>
    </lineage>
</organism>
<proteinExistence type="predicted"/>
<name>A0AAD8E4J1_DIPPU</name>
<comment type="caution">
    <text evidence="1">The sequence shown here is derived from an EMBL/GenBank/DDBJ whole genome shotgun (WGS) entry which is preliminary data.</text>
</comment>
<dbReference type="AlphaFoldDB" id="A0AAD8E4J1"/>
<keyword evidence="2" id="KW-1185">Reference proteome</keyword>
<accession>A0AAD8E4J1</accession>
<feature type="non-terminal residue" evidence="1">
    <location>
        <position position="67"/>
    </location>
</feature>
<reference evidence="1" key="1">
    <citation type="journal article" date="2023" name="IScience">
        <title>Live-bearing cockroach genome reveals convergent evolutionary mechanisms linked to viviparity in insects and beyond.</title>
        <authorList>
            <person name="Fouks B."/>
            <person name="Harrison M.C."/>
            <person name="Mikhailova A.A."/>
            <person name="Marchal E."/>
            <person name="English S."/>
            <person name="Carruthers M."/>
            <person name="Jennings E.C."/>
            <person name="Chiamaka E.L."/>
            <person name="Frigard R.A."/>
            <person name="Pippel M."/>
            <person name="Attardo G.M."/>
            <person name="Benoit J.B."/>
            <person name="Bornberg-Bauer E."/>
            <person name="Tobe S.S."/>
        </authorList>
    </citation>
    <scope>NUCLEOTIDE SEQUENCE</scope>
    <source>
        <strain evidence="1">Stay&amp;Tobe</strain>
    </source>
</reference>
<reference evidence="1" key="2">
    <citation type="submission" date="2023-05" db="EMBL/GenBank/DDBJ databases">
        <authorList>
            <person name="Fouks B."/>
        </authorList>
    </citation>
    <scope>NUCLEOTIDE SEQUENCE</scope>
    <source>
        <strain evidence="1">Stay&amp;Tobe</strain>
        <tissue evidence="1">Testes</tissue>
    </source>
</reference>
<dbReference type="EMBL" id="JASPKZ010009381">
    <property type="protein sequence ID" value="KAJ9576988.1"/>
    <property type="molecule type" value="Genomic_DNA"/>
</dbReference>
<protein>
    <submittedName>
        <fullName evidence="1">Uncharacterized protein</fullName>
    </submittedName>
</protein>
<evidence type="ECO:0000313" key="1">
    <source>
        <dbReference type="EMBL" id="KAJ9576988.1"/>
    </source>
</evidence>
<gene>
    <name evidence="1" type="ORF">L9F63_006425</name>
</gene>